<reference evidence="2 3" key="1">
    <citation type="submission" date="2023-06" db="EMBL/GenBank/DDBJ databases">
        <title>Alkalimonas sp., MEB004 an alkaliphilic bacterium isolated from Lonar Lake, India.</title>
        <authorList>
            <person name="Joshi A."/>
            <person name="Thite S."/>
        </authorList>
    </citation>
    <scope>NUCLEOTIDE SEQUENCE [LARGE SCALE GENOMIC DNA]</scope>
    <source>
        <strain evidence="2 3">MEB004</strain>
    </source>
</reference>
<keyword evidence="1" id="KW-0732">Signal</keyword>
<sequence length="345" mass="38234">MNKALLLAVGTLSCLLLAWWLWPTAAIAPQVSATTATSLTEQSLPATEQQAGSLVTSSETRQQPIQHQMQWLASAYASEISIPAYSRPLTPDDSQLLAPNRFIAQPVPLKHGASASLLPSQYRFLYPEPIEIQLHLQGFSAQTATLRLRHEWTGELLIEQVMQPTHHGFRLQLANQQNWDGPVTAEVQLQTGSEPLLLRTGFEISAPVAQITGIANSYGEGADMVIPVQLNAELAGHYRLRANLFDAKRQPIAVLTARAALQSGSNTLLLRAHRSVLPDTNESFWLTTFQLERLSPAPGEPTRYGDSTEPEYQLEPFSLHQLSNAPYQPDEQEQQRLRLLQQLAQ</sequence>
<feature type="signal peptide" evidence="1">
    <location>
        <begin position="1"/>
        <end position="28"/>
    </location>
</feature>
<dbReference type="Proteomes" id="UP001339167">
    <property type="component" value="Unassembled WGS sequence"/>
</dbReference>
<name>A0ABU7JEV3_9GAMM</name>
<dbReference type="EMBL" id="JAUGZK010000004">
    <property type="protein sequence ID" value="MEE2024224.1"/>
    <property type="molecule type" value="Genomic_DNA"/>
</dbReference>
<dbReference type="RefSeq" id="WP_330087548.1">
    <property type="nucleotide sequence ID" value="NZ_JAUGZK010000004.1"/>
</dbReference>
<evidence type="ECO:0000256" key="1">
    <source>
        <dbReference type="SAM" id="SignalP"/>
    </source>
</evidence>
<organism evidence="2 3">
    <name type="scientific">Alkalimonas mucilaginosa</name>
    <dbReference type="NCBI Taxonomy" id="3057676"/>
    <lineage>
        <taxon>Bacteria</taxon>
        <taxon>Pseudomonadati</taxon>
        <taxon>Pseudomonadota</taxon>
        <taxon>Gammaproteobacteria</taxon>
        <taxon>Alkalimonas</taxon>
    </lineage>
</organism>
<protein>
    <submittedName>
        <fullName evidence="2">Uncharacterized protein</fullName>
    </submittedName>
</protein>
<proteinExistence type="predicted"/>
<evidence type="ECO:0000313" key="3">
    <source>
        <dbReference type="Proteomes" id="UP001339167"/>
    </source>
</evidence>
<gene>
    <name evidence="2" type="ORF">QWF21_08185</name>
</gene>
<feature type="chain" id="PRO_5045687399" evidence="1">
    <location>
        <begin position="29"/>
        <end position="345"/>
    </location>
</feature>
<accession>A0ABU7JEV3</accession>
<comment type="caution">
    <text evidence="2">The sequence shown here is derived from an EMBL/GenBank/DDBJ whole genome shotgun (WGS) entry which is preliminary data.</text>
</comment>
<keyword evidence="3" id="KW-1185">Reference proteome</keyword>
<evidence type="ECO:0000313" key="2">
    <source>
        <dbReference type="EMBL" id="MEE2024224.1"/>
    </source>
</evidence>